<gene>
    <name evidence="2" type="ORF">LMG28614_06519</name>
</gene>
<protein>
    <recommendedName>
        <fullName evidence="1">SnoaL-like domain-containing protein</fullName>
    </recommendedName>
</protein>
<dbReference type="Pfam" id="PF13577">
    <property type="entry name" value="SnoaL_4"/>
    <property type="match status" value="1"/>
</dbReference>
<evidence type="ECO:0000259" key="1">
    <source>
        <dbReference type="Pfam" id="PF13577"/>
    </source>
</evidence>
<reference evidence="2 3" key="1">
    <citation type="submission" date="2020-04" db="EMBL/GenBank/DDBJ databases">
        <authorList>
            <person name="De Canck E."/>
        </authorList>
    </citation>
    <scope>NUCLEOTIDE SEQUENCE [LARGE SCALE GENOMIC DNA]</scope>
    <source>
        <strain evidence="2 3">LMG 28614</strain>
    </source>
</reference>
<dbReference type="EMBL" id="CADIKK010000048">
    <property type="protein sequence ID" value="CAB3807033.1"/>
    <property type="molecule type" value="Genomic_DNA"/>
</dbReference>
<dbReference type="AlphaFoldDB" id="A0A6S7C1Z7"/>
<dbReference type="InterPro" id="IPR032710">
    <property type="entry name" value="NTF2-like_dom_sf"/>
</dbReference>
<organism evidence="2 3">
    <name type="scientific">Paraburkholderia ultramafica</name>
    <dbReference type="NCBI Taxonomy" id="1544867"/>
    <lineage>
        <taxon>Bacteria</taxon>
        <taxon>Pseudomonadati</taxon>
        <taxon>Pseudomonadota</taxon>
        <taxon>Betaproteobacteria</taxon>
        <taxon>Burkholderiales</taxon>
        <taxon>Burkholderiaceae</taxon>
        <taxon>Paraburkholderia</taxon>
    </lineage>
</organism>
<evidence type="ECO:0000313" key="3">
    <source>
        <dbReference type="Proteomes" id="UP000494365"/>
    </source>
</evidence>
<dbReference type="Proteomes" id="UP000494365">
    <property type="component" value="Unassembled WGS sequence"/>
</dbReference>
<dbReference type="RefSeq" id="WP_175153423.1">
    <property type="nucleotide sequence ID" value="NZ_CADIKK010000048.1"/>
</dbReference>
<proteinExistence type="predicted"/>
<dbReference type="CDD" id="cd00531">
    <property type="entry name" value="NTF2_like"/>
    <property type="match status" value="1"/>
</dbReference>
<accession>A0A6S7C1Z7</accession>
<dbReference type="Gene3D" id="3.10.450.50">
    <property type="match status" value="1"/>
</dbReference>
<feature type="domain" description="SnoaL-like" evidence="1">
    <location>
        <begin position="4"/>
        <end position="124"/>
    </location>
</feature>
<evidence type="ECO:0000313" key="2">
    <source>
        <dbReference type="EMBL" id="CAB3807033.1"/>
    </source>
</evidence>
<name>A0A6S7C1Z7_9BURK</name>
<keyword evidence="3" id="KW-1185">Reference proteome</keyword>
<dbReference type="InterPro" id="IPR037401">
    <property type="entry name" value="SnoaL-like"/>
</dbReference>
<dbReference type="SUPFAM" id="SSF54427">
    <property type="entry name" value="NTF2-like"/>
    <property type="match status" value="1"/>
</dbReference>
<sequence>MPSHDVHALSNVVYRFFGGLDRRDHQSTARLMARSGTWHRQGMEIVGPDAVLAALEKRDPMRQTGHLVTNLWLEQATETTARLRYYMTAFETVTTADGATSAPQMLGVRDCTDDLVLEDGQWRIGCKRSHLFLPAA</sequence>